<accession>A0A1X7ABR0</accession>
<dbReference type="AlphaFoldDB" id="A0A1X7ABR0"/>
<dbReference type="Proteomes" id="UP000193778">
    <property type="component" value="Unassembled WGS sequence"/>
</dbReference>
<sequence length="155" mass="17059">MATQMFPKPPSDHRVAGQPLPVRLGILILLAVYPTIGWADSCDRVTVLERFATTGAEPNGSTCATYAGLNGTNGVSCYWAFPFRSHEAAAFSNDVWTEVTRCRVGHASPDTNPVNHPDSYDVRALNANQGIYRVTTKDKNQRQRTFVFLSVEQKG</sequence>
<dbReference type="EMBL" id="FWFP01000016">
    <property type="protein sequence ID" value="SLN75418.1"/>
    <property type="molecule type" value="Genomic_DNA"/>
</dbReference>
<evidence type="ECO:0000313" key="2">
    <source>
        <dbReference type="Proteomes" id="UP000193778"/>
    </source>
</evidence>
<gene>
    <name evidence="1" type="ORF">RUM8411_04194</name>
</gene>
<name>A0A1X7ABR0_9RHOB</name>
<reference evidence="2" key="1">
    <citation type="submission" date="2017-03" db="EMBL/GenBank/DDBJ databases">
        <authorList>
            <person name="Rodrigo-Torres L."/>
            <person name="Arahal R.D."/>
            <person name="Lucena T."/>
        </authorList>
    </citation>
    <scope>NUCLEOTIDE SEQUENCE [LARGE SCALE GENOMIC DNA]</scope>
    <source>
        <strain evidence="2">CECT 8411</strain>
    </source>
</reference>
<evidence type="ECO:0000313" key="1">
    <source>
        <dbReference type="EMBL" id="SLN75418.1"/>
    </source>
</evidence>
<keyword evidence="2" id="KW-1185">Reference proteome</keyword>
<organism evidence="1 2">
    <name type="scientific">Ruegeria meonggei</name>
    <dbReference type="NCBI Taxonomy" id="1446476"/>
    <lineage>
        <taxon>Bacteria</taxon>
        <taxon>Pseudomonadati</taxon>
        <taxon>Pseudomonadota</taxon>
        <taxon>Alphaproteobacteria</taxon>
        <taxon>Rhodobacterales</taxon>
        <taxon>Roseobacteraceae</taxon>
        <taxon>Ruegeria</taxon>
    </lineage>
</organism>
<proteinExistence type="predicted"/>
<protein>
    <submittedName>
        <fullName evidence="1">Uncharacterized protein</fullName>
    </submittedName>
</protein>